<gene>
    <name evidence="2" type="ORF">MBM_09247</name>
</gene>
<evidence type="ECO:0000256" key="1">
    <source>
        <dbReference type="SAM" id="MobiDB-lite"/>
    </source>
</evidence>
<dbReference type="HOGENOM" id="CLU_1019682_0_0_1"/>
<feature type="compositionally biased region" description="Polar residues" evidence="1">
    <location>
        <begin position="199"/>
        <end position="208"/>
    </location>
</feature>
<feature type="region of interest" description="Disordered" evidence="1">
    <location>
        <begin position="1"/>
        <end position="114"/>
    </location>
</feature>
<feature type="compositionally biased region" description="Basic and acidic residues" evidence="1">
    <location>
        <begin position="8"/>
        <end position="23"/>
    </location>
</feature>
<dbReference type="RefSeq" id="XP_007297136.1">
    <property type="nucleotide sequence ID" value="XM_007297074.1"/>
</dbReference>
<sequence length="273" mass="30033">MDTGTSDSSEKEERRARRKIEKEFQEEEMREIRMLQRRAAGKRKAWLERRQRQKEQASSLPGPHVEVGEDESKGINKRNTGSDAEPGKITLTRAEPAIDPTLSQAATSGLSTPSLYTFPALSLRMLGAANRVTSYKSPYSQGPDANTAYKSPYGKVPDANTPSPGPHQYEIPHATSPSPRPVPRPATFGVGPDQDATDSEPNILSMQQPYGPAAIRQSIPAKRPFGMPSEQTQSPPKKKQKQAQKQAQESDMEAGQSQGSPGTIFGSLFKWRF</sequence>
<protein>
    <submittedName>
        <fullName evidence="2">Uncharacterized protein</fullName>
    </submittedName>
</protein>
<keyword evidence="3" id="KW-1185">Reference proteome</keyword>
<feature type="region of interest" description="Disordered" evidence="1">
    <location>
        <begin position="134"/>
        <end position="273"/>
    </location>
</feature>
<dbReference type="KEGG" id="mbe:MBM_09247"/>
<organism evidence="2 3">
    <name type="scientific">Marssonina brunnea f. sp. multigermtubi (strain MB_m1)</name>
    <name type="common">Marssonina leaf spot fungus</name>
    <dbReference type="NCBI Taxonomy" id="1072389"/>
    <lineage>
        <taxon>Eukaryota</taxon>
        <taxon>Fungi</taxon>
        <taxon>Dikarya</taxon>
        <taxon>Ascomycota</taxon>
        <taxon>Pezizomycotina</taxon>
        <taxon>Leotiomycetes</taxon>
        <taxon>Helotiales</taxon>
        <taxon>Drepanopezizaceae</taxon>
        <taxon>Drepanopeziza</taxon>
    </lineage>
</organism>
<feature type="compositionally biased region" description="Polar residues" evidence="1">
    <location>
        <begin position="101"/>
        <end position="114"/>
    </location>
</feature>
<dbReference type="AlphaFoldDB" id="K1WVK4"/>
<feature type="compositionally biased region" description="Basic residues" evidence="1">
    <location>
        <begin position="35"/>
        <end position="44"/>
    </location>
</feature>
<dbReference type="Proteomes" id="UP000006753">
    <property type="component" value="Unassembled WGS sequence"/>
</dbReference>
<feature type="compositionally biased region" description="Basic and acidic residues" evidence="1">
    <location>
        <begin position="45"/>
        <end position="55"/>
    </location>
</feature>
<dbReference type="OrthoDB" id="10339172at2759"/>
<feature type="compositionally biased region" description="Polar residues" evidence="1">
    <location>
        <begin position="134"/>
        <end position="144"/>
    </location>
</feature>
<evidence type="ECO:0000313" key="3">
    <source>
        <dbReference type="Proteomes" id="UP000006753"/>
    </source>
</evidence>
<dbReference type="GeneID" id="18765182"/>
<name>K1WVK4_MARBU</name>
<proteinExistence type="predicted"/>
<evidence type="ECO:0000313" key="2">
    <source>
        <dbReference type="EMBL" id="EKD12678.1"/>
    </source>
</evidence>
<dbReference type="EMBL" id="JH921455">
    <property type="protein sequence ID" value="EKD12678.1"/>
    <property type="molecule type" value="Genomic_DNA"/>
</dbReference>
<reference evidence="2 3" key="1">
    <citation type="journal article" date="2012" name="BMC Genomics">
        <title>Sequencing the genome of Marssonina brunnea reveals fungus-poplar co-evolution.</title>
        <authorList>
            <person name="Zhu S."/>
            <person name="Cao Y.-Z."/>
            <person name="Jiang C."/>
            <person name="Tan B.-Y."/>
            <person name="Wang Z."/>
            <person name="Feng S."/>
            <person name="Zhang L."/>
            <person name="Su X.-H."/>
            <person name="Brejova B."/>
            <person name="Vinar T."/>
            <person name="Xu M."/>
            <person name="Wang M.-X."/>
            <person name="Zhang S.-G."/>
            <person name="Huang M.-R."/>
            <person name="Wu R."/>
            <person name="Zhou Y."/>
        </authorList>
    </citation>
    <scope>NUCLEOTIDE SEQUENCE [LARGE SCALE GENOMIC DNA]</scope>
    <source>
        <strain evidence="2 3">MB_m1</strain>
    </source>
</reference>
<dbReference type="InParanoid" id="K1WVK4"/>
<accession>K1WVK4</accession>